<comment type="caution">
    <text evidence="2">The sequence shown here is derived from an EMBL/GenBank/DDBJ whole genome shotgun (WGS) entry which is preliminary data.</text>
</comment>
<dbReference type="EMBL" id="NRRY01000048">
    <property type="protein sequence ID" value="MBK1620780.1"/>
    <property type="molecule type" value="Genomic_DNA"/>
</dbReference>
<accession>A0A9X0WCS0</accession>
<organism evidence="2 3">
    <name type="scientific">Lamprobacter modestohalophilus</name>
    <dbReference type="NCBI Taxonomy" id="1064514"/>
    <lineage>
        <taxon>Bacteria</taxon>
        <taxon>Pseudomonadati</taxon>
        <taxon>Pseudomonadota</taxon>
        <taxon>Gammaproteobacteria</taxon>
        <taxon>Chromatiales</taxon>
        <taxon>Chromatiaceae</taxon>
        <taxon>Lamprobacter</taxon>
    </lineage>
</organism>
<dbReference type="AlphaFoldDB" id="A0A9X0WCS0"/>
<proteinExistence type="predicted"/>
<sequence length="61" mass="6724">MGRRCCRSIVGLRPSYGVQQLGYHRSIAGARLYDGAFDPSSRSIGDGYPSPRNLRLTHGNE</sequence>
<dbReference type="Proteomes" id="UP001138768">
    <property type="component" value="Unassembled WGS sequence"/>
</dbReference>
<protein>
    <submittedName>
        <fullName evidence="2">Uncharacterized protein</fullName>
    </submittedName>
</protein>
<gene>
    <name evidence="2" type="ORF">CKO42_20565</name>
</gene>
<feature type="region of interest" description="Disordered" evidence="1">
    <location>
        <begin position="42"/>
        <end position="61"/>
    </location>
</feature>
<evidence type="ECO:0000313" key="3">
    <source>
        <dbReference type="Proteomes" id="UP001138768"/>
    </source>
</evidence>
<reference evidence="2 3" key="1">
    <citation type="journal article" date="2020" name="Microorganisms">
        <title>Osmotic Adaptation and Compatible Solute Biosynthesis of Phototrophic Bacteria as Revealed from Genome Analyses.</title>
        <authorList>
            <person name="Imhoff J.F."/>
            <person name="Rahn T."/>
            <person name="Kunzel S."/>
            <person name="Keller A."/>
            <person name="Neulinger S.C."/>
        </authorList>
    </citation>
    <scope>NUCLEOTIDE SEQUENCE [LARGE SCALE GENOMIC DNA]</scope>
    <source>
        <strain evidence="2 3">DSM 25653</strain>
    </source>
</reference>
<name>A0A9X0WCS0_9GAMM</name>
<evidence type="ECO:0000256" key="1">
    <source>
        <dbReference type="SAM" id="MobiDB-lite"/>
    </source>
</evidence>
<keyword evidence="3" id="KW-1185">Reference proteome</keyword>
<evidence type="ECO:0000313" key="2">
    <source>
        <dbReference type="EMBL" id="MBK1620780.1"/>
    </source>
</evidence>